<proteinExistence type="predicted"/>
<comment type="caution">
    <text evidence="1">The sequence shown here is derived from an EMBL/GenBank/DDBJ whole genome shotgun (WGS) entry which is preliminary data.</text>
</comment>
<accession>A0A1Z5K3U4</accession>
<organism evidence="1 2">
    <name type="scientific">Fistulifera solaris</name>
    <name type="common">Oleaginous diatom</name>
    <dbReference type="NCBI Taxonomy" id="1519565"/>
    <lineage>
        <taxon>Eukaryota</taxon>
        <taxon>Sar</taxon>
        <taxon>Stramenopiles</taxon>
        <taxon>Ochrophyta</taxon>
        <taxon>Bacillariophyta</taxon>
        <taxon>Bacillariophyceae</taxon>
        <taxon>Bacillariophycidae</taxon>
        <taxon>Naviculales</taxon>
        <taxon>Naviculaceae</taxon>
        <taxon>Fistulifera</taxon>
    </lineage>
</organism>
<sequence length="250" mass="27611">MQPTTYDVACFNMAMTLNNIAVSLIDKRCHAKAIEVFCDALTLLKSDHPCGDAAHDFVSKANQYIANFHQHQVRASQTGVFASPIILSDDDLITIARGELDEDVMQDNFPFRCYLIQFSAPHDFATKAYYVDVVVATVLNNMASAYISADTKQSSLEGALAGAHELWSLSLSSVDSFLYDVNIVDEYMKMQQRAMQILVLRCVKETATLMKMEDVASAFSTALLEEYMNFHNMLIAQSISSTRSCGAAAA</sequence>
<dbReference type="Proteomes" id="UP000198406">
    <property type="component" value="Unassembled WGS sequence"/>
</dbReference>
<evidence type="ECO:0000313" key="2">
    <source>
        <dbReference type="Proteomes" id="UP000198406"/>
    </source>
</evidence>
<protein>
    <submittedName>
        <fullName evidence="1">Uncharacterized protein</fullName>
    </submittedName>
</protein>
<dbReference type="AlphaFoldDB" id="A0A1Z5K3U4"/>
<dbReference type="EMBL" id="BDSP01000152">
    <property type="protein sequence ID" value="GAX20741.1"/>
    <property type="molecule type" value="Genomic_DNA"/>
</dbReference>
<dbReference type="InParanoid" id="A0A1Z5K3U4"/>
<reference evidence="1 2" key="1">
    <citation type="journal article" date="2015" name="Plant Cell">
        <title>Oil accumulation by the oleaginous diatom Fistulifera solaris as revealed by the genome and transcriptome.</title>
        <authorList>
            <person name="Tanaka T."/>
            <person name="Maeda Y."/>
            <person name="Veluchamy A."/>
            <person name="Tanaka M."/>
            <person name="Abida H."/>
            <person name="Marechal E."/>
            <person name="Bowler C."/>
            <person name="Muto M."/>
            <person name="Sunaga Y."/>
            <person name="Tanaka M."/>
            <person name="Yoshino T."/>
            <person name="Taniguchi T."/>
            <person name="Fukuda Y."/>
            <person name="Nemoto M."/>
            <person name="Matsumoto M."/>
            <person name="Wong P.S."/>
            <person name="Aburatani S."/>
            <person name="Fujibuchi W."/>
        </authorList>
    </citation>
    <scope>NUCLEOTIDE SEQUENCE [LARGE SCALE GENOMIC DNA]</scope>
    <source>
        <strain evidence="1 2">JPCC DA0580</strain>
    </source>
</reference>
<name>A0A1Z5K3U4_FISSO</name>
<evidence type="ECO:0000313" key="1">
    <source>
        <dbReference type="EMBL" id="GAX20741.1"/>
    </source>
</evidence>
<gene>
    <name evidence="1" type="ORF">FisN_7Hh051</name>
</gene>
<keyword evidence="2" id="KW-1185">Reference proteome</keyword>